<evidence type="ECO:0000256" key="1">
    <source>
        <dbReference type="SAM" id="Phobius"/>
    </source>
</evidence>
<dbReference type="AlphaFoldDB" id="U4TQ98"/>
<dbReference type="EMBL" id="KI271585">
    <property type="protein sequence ID" value="ERL65625.1"/>
    <property type="molecule type" value="Genomic_DNA"/>
</dbReference>
<name>U4TQ98_9LACO</name>
<dbReference type="HOGENOM" id="CLU_1658601_0_0_9"/>
<proteinExistence type="predicted"/>
<evidence type="ECO:0000313" key="2">
    <source>
        <dbReference type="EMBL" id="ERL65625.1"/>
    </source>
</evidence>
<sequence length="159" mass="18038">MLWPSKWPRLSGDRGPRRITIMPAGLKRFFHYFTTPAFARLFDTLCLLLFLGCIAWILTAPPLVRSYGLGYAIMSAFFAFETAGDLAASFGKKNIQIGIGAVAIAFSIGGAVVFQITDDWSHYTTYPVVHYLLLTMIIIIALRLIWQFYRIFHPSRLTR</sequence>
<feature type="transmembrane region" description="Helical" evidence="1">
    <location>
        <begin position="95"/>
        <end position="116"/>
    </location>
</feature>
<organism evidence="2 3">
    <name type="scientific">Schleiferilactobacillus shenzhenensis LY-73</name>
    <dbReference type="NCBI Taxonomy" id="1231336"/>
    <lineage>
        <taxon>Bacteria</taxon>
        <taxon>Bacillati</taxon>
        <taxon>Bacillota</taxon>
        <taxon>Bacilli</taxon>
        <taxon>Lactobacillales</taxon>
        <taxon>Lactobacillaceae</taxon>
        <taxon>Schleiferilactobacillus</taxon>
    </lineage>
</organism>
<keyword evidence="1" id="KW-0812">Transmembrane</keyword>
<feature type="transmembrane region" description="Helical" evidence="1">
    <location>
        <begin position="64"/>
        <end position="83"/>
    </location>
</feature>
<keyword evidence="3" id="KW-1185">Reference proteome</keyword>
<protein>
    <submittedName>
        <fullName evidence="2">Uncharacterized protein</fullName>
    </submittedName>
</protein>
<feature type="transmembrane region" description="Helical" evidence="1">
    <location>
        <begin position="128"/>
        <end position="149"/>
    </location>
</feature>
<dbReference type="Proteomes" id="UP000030647">
    <property type="component" value="Unassembled WGS sequence"/>
</dbReference>
<gene>
    <name evidence="2" type="ORF">L248_2311</name>
</gene>
<evidence type="ECO:0000313" key="3">
    <source>
        <dbReference type="Proteomes" id="UP000030647"/>
    </source>
</evidence>
<keyword evidence="1" id="KW-0472">Membrane</keyword>
<accession>U4TQ98</accession>
<feature type="transmembrane region" description="Helical" evidence="1">
    <location>
        <begin position="37"/>
        <end position="58"/>
    </location>
</feature>
<reference evidence="3" key="1">
    <citation type="journal article" date="2013" name="Genome Announc.">
        <title>Whole-Genome Sequencing of Lactobacillus shenzhenensis Strain LY-73T.</title>
        <authorList>
            <person name="Lin Z."/>
            <person name="Liu Z."/>
            <person name="Yang R."/>
            <person name="Zou Y."/>
            <person name="Wan D."/>
            <person name="Chen J."/>
            <person name="Guo M."/>
            <person name="Zhao J."/>
            <person name="Fang C."/>
            <person name="Yang R."/>
            <person name="Liu F."/>
        </authorList>
    </citation>
    <scope>NUCLEOTIDE SEQUENCE [LARGE SCALE GENOMIC DNA]</scope>
    <source>
        <strain evidence="3">LY-73</strain>
    </source>
</reference>
<keyword evidence="1" id="KW-1133">Transmembrane helix</keyword>